<comment type="caution">
    <text evidence="1">The sequence shown here is derived from an EMBL/GenBank/DDBJ whole genome shotgun (WGS) entry which is preliminary data.</text>
</comment>
<evidence type="ECO:0000313" key="1">
    <source>
        <dbReference type="EMBL" id="RNA08735.1"/>
    </source>
</evidence>
<gene>
    <name evidence="1" type="ORF">BpHYR1_053154</name>
</gene>
<sequence>MITVLIKIVLHPNIYAEETLKNFISDKGQHTEEIKNLKPAYLIDNKVFIDKIKNLKLDGVGKDLSREGIRVFSIVERFRKLGILLNSDSF</sequence>
<dbReference type="AlphaFoldDB" id="A0A3M7QCQ4"/>
<proteinExistence type="predicted"/>
<protein>
    <submittedName>
        <fullName evidence="1">Uncharacterized protein</fullName>
    </submittedName>
</protein>
<reference evidence="1 2" key="1">
    <citation type="journal article" date="2018" name="Sci. Rep.">
        <title>Genomic signatures of local adaptation to the degree of environmental predictability in rotifers.</title>
        <authorList>
            <person name="Franch-Gras L."/>
            <person name="Hahn C."/>
            <person name="Garcia-Roger E.M."/>
            <person name="Carmona M.J."/>
            <person name="Serra M."/>
            <person name="Gomez A."/>
        </authorList>
    </citation>
    <scope>NUCLEOTIDE SEQUENCE [LARGE SCALE GENOMIC DNA]</scope>
    <source>
        <strain evidence="1">HYR1</strain>
    </source>
</reference>
<name>A0A3M7QCQ4_BRAPC</name>
<evidence type="ECO:0000313" key="2">
    <source>
        <dbReference type="Proteomes" id="UP000276133"/>
    </source>
</evidence>
<dbReference type="EMBL" id="REGN01006647">
    <property type="protein sequence ID" value="RNA08735.1"/>
    <property type="molecule type" value="Genomic_DNA"/>
</dbReference>
<dbReference type="Proteomes" id="UP000276133">
    <property type="component" value="Unassembled WGS sequence"/>
</dbReference>
<accession>A0A3M7QCQ4</accession>
<keyword evidence="2" id="KW-1185">Reference proteome</keyword>
<organism evidence="1 2">
    <name type="scientific">Brachionus plicatilis</name>
    <name type="common">Marine rotifer</name>
    <name type="synonym">Brachionus muelleri</name>
    <dbReference type="NCBI Taxonomy" id="10195"/>
    <lineage>
        <taxon>Eukaryota</taxon>
        <taxon>Metazoa</taxon>
        <taxon>Spiralia</taxon>
        <taxon>Gnathifera</taxon>
        <taxon>Rotifera</taxon>
        <taxon>Eurotatoria</taxon>
        <taxon>Monogononta</taxon>
        <taxon>Pseudotrocha</taxon>
        <taxon>Ploima</taxon>
        <taxon>Brachionidae</taxon>
        <taxon>Brachionus</taxon>
    </lineage>
</organism>